<evidence type="ECO:0000259" key="3">
    <source>
        <dbReference type="PROSITE" id="PS50158"/>
    </source>
</evidence>
<accession>A0AAD5C625</accession>
<dbReference type="InterPro" id="IPR036875">
    <property type="entry name" value="Znf_CCHC_sf"/>
</dbReference>
<feature type="compositionally biased region" description="Basic and acidic residues" evidence="2">
    <location>
        <begin position="1"/>
        <end position="35"/>
    </location>
</feature>
<feature type="non-terminal residue" evidence="4">
    <location>
        <position position="1"/>
    </location>
</feature>
<dbReference type="Gene3D" id="4.10.60.10">
    <property type="entry name" value="Zinc finger, CCHC-type"/>
    <property type="match status" value="2"/>
</dbReference>
<keyword evidence="1" id="KW-0479">Metal-binding</keyword>
<dbReference type="EMBL" id="JAMZMK010009561">
    <property type="protein sequence ID" value="KAI7735128.1"/>
    <property type="molecule type" value="Genomic_DNA"/>
</dbReference>
<reference evidence="4" key="1">
    <citation type="submission" date="2022-06" db="EMBL/GenBank/DDBJ databases">
        <title>Uncovering the hologenomic basis of an extraordinary plant invasion.</title>
        <authorList>
            <person name="Bieker V.C."/>
            <person name="Martin M.D."/>
            <person name="Gilbert T."/>
            <person name="Hodgins K."/>
            <person name="Battlay P."/>
            <person name="Petersen B."/>
            <person name="Wilson J."/>
        </authorList>
    </citation>
    <scope>NUCLEOTIDE SEQUENCE</scope>
    <source>
        <strain evidence="4">AA19_3_7</strain>
        <tissue evidence="4">Leaf</tissue>
    </source>
</reference>
<evidence type="ECO:0000256" key="2">
    <source>
        <dbReference type="SAM" id="MobiDB-lite"/>
    </source>
</evidence>
<dbReference type="GO" id="GO:0008270">
    <property type="term" value="F:zinc ion binding"/>
    <property type="evidence" value="ECO:0007669"/>
    <property type="project" value="UniProtKB-KW"/>
</dbReference>
<dbReference type="PANTHER" id="PTHR47103">
    <property type="entry name" value="DNA-BINDING PROTEIN"/>
    <property type="match status" value="1"/>
</dbReference>
<feature type="domain" description="CCHC-type" evidence="3">
    <location>
        <begin position="43"/>
        <end position="58"/>
    </location>
</feature>
<organism evidence="4 5">
    <name type="scientific">Ambrosia artemisiifolia</name>
    <name type="common">Common ragweed</name>
    <dbReference type="NCBI Taxonomy" id="4212"/>
    <lineage>
        <taxon>Eukaryota</taxon>
        <taxon>Viridiplantae</taxon>
        <taxon>Streptophyta</taxon>
        <taxon>Embryophyta</taxon>
        <taxon>Tracheophyta</taxon>
        <taxon>Spermatophyta</taxon>
        <taxon>Magnoliopsida</taxon>
        <taxon>eudicotyledons</taxon>
        <taxon>Gunneridae</taxon>
        <taxon>Pentapetalae</taxon>
        <taxon>asterids</taxon>
        <taxon>campanulids</taxon>
        <taxon>Asterales</taxon>
        <taxon>Asteraceae</taxon>
        <taxon>Asteroideae</taxon>
        <taxon>Heliantheae alliance</taxon>
        <taxon>Heliantheae</taxon>
        <taxon>Ambrosia</taxon>
    </lineage>
</organism>
<keyword evidence="1" id="KW-0863">Zinc-finger</keyword>
<dbReference type="AlphaFoldDB" id="A0AAD5C625"/>
<dbReference type="Pfam" id="PF00098">
    <property type="entry name" value="zf-CCHC"/>
    <property type="match status" value="2"/>
</dbReference>
<keyword evidence="1" id="KW-0862">Zinc</keyword>
<feature type="region of interest" description="Disordered" evidence="2">
    <location>
        <begin position="1"/>
        <end position="41"/>
    </location>
</feature>
<gene>
    <name evidence="4" type="ORF">M8C21_025925</name>
</gene>
<dbReference type="PROSITE" id="PS50158">
    <property type="entry name" value="ZF_CCHC"/>
    <property type="match status" value="2"/>
</dbReference>
<evidence type="ECO:0000313" key="5">
    <source>
        <dbReference type="Proteomes" id="UP001206925"/>
    </source>
</evidence>
<sequence>MSSDGRSRSRSPVDRRIRTARSSYRDSPYRRDSRRSYSQSDLCKNCRRPGHYARECPNVAICHNCGLPGEPGHLAGSCPNEGICHACGKTGHRAKQCTNLLPPGDVRLCNNCYKQGHI</sequence>
<dbReference type="Proteomes" id="UP001206925">
    <property type="component" value="Unassembled WGS sequence"/>
</dbReference>
<dbReference type="SMART" id="SM00343">
    <property type="entry name" value="ZnF_C2HC"/>
    <property type="match status" value="3"/>
</dbReference>
<feature type="domain" description="CCHC-type" evidence="3">
    <location>
        <begin position="84"/>
        <end position="99"/>
    </location>
</feature>
<comment type="caution">
    <text evidence="4">The sequence shown here is derived from an EMBL/GenBank/DDBJ whole genome shotgun (WGS) entry which is preliminary data.</text>
</comment>
<protein>
    <recommendedName>
        <fullName evidence="3">CCHC-type domain-containing protein</fullName>
    </recommendedName>
</protein>
<dbReference type="SUPFAM" id="SSF57756">
    <property type="entry name" value="Retrovirus zinc finger-like domains"/>
    <property type="match status" value="1"/>
</dbReference>
<keyword evidence="5" id="KW-1185">Reference proteome</keyword>
<dbReference type="PANTHER" id="PTHR47103:SF6">
    <property type="entry name" value="ZINC FINGER PROTEIN GIS2-LIKE"/>
    <property type="match status" value="1"/>
</dbReference>
<evidence type="ECO:0000256" key="1">
    <source>
        <dbReference type="PROSITE-ProRule" id="PRU00047"/>
    </source>
</evidence>
<evidence type="ECO:0000313" key="4">
    <source>
        <dbReference type="EMBL" id="KAI7735128.1"/>
    </source>
</evidence>
<dbReference type="InterPro" id="IPR001878">
    <property type="entry name" value="Znf_CCHC"/>
</dbReference>
<proteinExistence type="predicted"/>
<name>A0AAD5C625_AMBAR</name>
<dbReference type="GO" id="GO:0003676">
    <property type="term" value="F:nucleic acid binding"/>
    <property type="evidence" value="ECO:0007669"/>
    <property type="project" value="InterPro"/>
</dbReference>